<evidence type="ECO:0008006" key="3">
    <source>
        <dbReference type="Google" id="ProtNLM"/>
    </source>
</evidence>
<dbReference type="EMBL" id="QGNW01000026">
    <property type="protein sequence ID" value="RVX12907.1"/>
    <property type="molecule type" value="Genomic_DNA"/>
</dbReference>
<dbReference type="Proteomes" id="UP000288805">
    <property type="component" value="Unassembled WGS sequence"/>
</dbReference>
<evidence type="ECO:0000313" key="1">
    <source>
        <dbReference type="EMBL" id="RVX12907.1"/>
    </source>
</evidence>
<comment type="caution">
    <text evidence="1">The sequence shown here is derived from an EMBL/GenBank/DDBJ whole genome shotgun (WGS) entry which is preliminary data.</text>
</comment>
<protein>
    <recommendedName>
        <fullName evidence="3">DUF4283 domain-containing protein</fullName>
    </recommendedName>
</protein>
<sequence length="189" mass="21695">MGKSWVVIESKTFEVSIEEVKGKLKGFEECCREEKKGRLVKVWEEEGRKFWLERRVNWAGRYVLCSVVDVEAKRFCLVFPEGKGVIGGWVILVEKLRAFGIVTHKEAKSEEAFRIKSKKKVATLEGEEERCLGNKVRGRGLRSREEGLGRCLVGRWGDGAVLETELASFRKWGERSWNLKKGVRVMKMG</sequence>
<gene>
    <name evidence="1" type="ORF">CK203_009918</name>
</gene>
<proteinExistence type="predicted"/>
<organism evidence="1 2">
    <name type="scientific">Vitis vinifera</name>
    <name type="common">Grape</name>
    <dbReference type="NCBI Taxonomy" id="29760"/>
    <lineage>
        <taxon>Eukaryota</taxon>
        <taxon>Viridiplantae</taxon>
        <taxon>Streptophyta</taxon>
        <taxon>Embryophyta</taxon>
        <taxon>Tracheophyta</taxon>
        <taxon>Spermatophyta</taxon>
        <taxon>Magnoliopsida</taxon>
        <taxon>eudicotyledons</taxon>
        <taxon>Gunneridae</taxon>
        <taxon>Pentapetalae</taxon>
        <taxon>rosids</taxon>
        <taxon>Vitales</taxon>
        <taxon>Vitaceae</taxon>
        <taxon>Viteae</taxon>
        <taxon>Vitis</taxon>
    </lineage>
</organism>
<accession>A0A438JVC6</accession>
<reference evidence="1 2" key="1">
    <citation type="journal article" date="2018" name="PLoS Genet.">
        <title>Population sequencing reveals clonal diversity and ancestral inbreeding in the grapevine cultivar Chardonnay.</title>
        <authorList>
            <person name="Roach M.J."/>
            <person name="Johnson D.L."/>
            <person name="Bohlmann J."/>
            <person name="van Vuuren H.J."/>
            <person name="Jones S.J."/>
            <person name="Pretorius I.S."/>
            <person name="Schmidt S.A."/>
            <person name="Borneman A.R."/>
        </authorList>
    </citation>
    <scope>NUCLEOTIDE SEQUENCE [LARGE SCALE GENOMIC DNA]</scope>
    <source>
        <strain evidence="2">cv. Chardonnay</strain>
        <tissue evidence="1">Leaf</tissue>
    </source>
</reference>
<dbReference type="AlphaFoldDB" id="A0A438JVC6"/>
<name>A0A438JVC6_VITVI</name>
<evidence type="ECO:0000313" key="2">
    <source>
        <dbReference type="Proteomes" id="UP000288805"/>
    </source>
</evidence>